<accession>A0A0S1AZN8</accession>
<comment type="subcellular location">
    <subcellularLocation>
        <location evidence="2">Cell inner membrane</location>
        <topology evidence="2">Multi-pass membrane protein</topology>
    </subcellularLocation>
</comment>
<dbReference type="PROSITE" id="PS50109">
    <property type="entry name" value="HIS_KIN"/>
    <property type="match status" value="1"/>
</dbReference>
<sequence length="470" mass="52298">MPDRFAFLRRPASLSARVTGLVGIAMMVVLLLFSWVSVGSLDRHFAEMDEEELGVIASSVIRALGEVQDGSDTQALRRAVRGHHGVYYYVADAGGKTLYAPKDGPDLASFARRTPPVPLADRQSMTIWEENGKSYRGGVIQVGGDTSLSGTYTIAVAMNIGGHLEFIRSFKRIQWWTICVVMCIAILVAWFAVRWGHIPIHRANEKIRAITSSKLYLRLDPKAVPVELEETIASFNDMLGRIEDGFEQLANFSADIAHELRTPVTNLTTQTEVALGQARSADEYREILYSNLEEFGRLNRMINDMLFLAQTENDPGNLNLESVVLEDAVRGVFEYFEALVEERGVKLELRGRTTPIRGDREMLRRALSNLISNAIRYTPSGETITVRFSQNDRDVIISVENPGEKIPPEELSRIFNRFYRVGHAAHRKGEGAGLGLAIVKSIVEAHGGSVSALSDEKLTKFYILLPLTES</sequence>
<evidence type="ECO:0000256" key="11">
    <source>
        <dbReference type="ARBA" id="ARBA00022989"/>
    </source>
</evidence>
<dbReference type="PANTHER" id="PTHR45436">
    <property type="entry name" value="SENSOR HISTIDINE KINASE YKOH"/>
    <property type="match status" value="1"/>
</dbReference>
<dbReference type="InterPro" id="IPR048590">
    <property type="entry name" value="CusS-like_sensor"/>
</dbReference>
<dbReference type="Pfam" id="PF02518">
    <property type="entry name" value="HATPase_c"/>
    <property type="match status" value="1"/>
</dbReference>
<dbReference type="PROSITE" id="PS50885">
    <property type="entry name" value="HAMP"/>
    <property type="match status" value="1"/>
</dbReference>
<evidence type="ECO:0000256" key="1">
    <source>
        <dbReference type="ARBA" id="ARBA00000085"/>
    </source>
</evidence>
<keyword evidence="4 14" id="KW-0997">Cell inner membrane</keyword>
<evidence type="ECO:0000313" key="18">
    <source>
        <dbReference type="Proteomes" id="UP000061010"/>
    </source>
</evidence>
<dbReference type="CDD" id="cd00075">
    <property type="entry name" value="HATPase"/>
    <property type="match status" value="1"/>
</dbReference>
<comment type="function">
    <text evidence="14">Member of a two-component regulatory system.</text>
</comment>
<proteinExistence type="predicted"/>
<keyword evidence="18" id="KW-1185">Reference proteome</keyword>
<dbReference type="NCBIfam" id="NF007345">
    <property type="entry name" value="PRK09835.1"/>
    <property type="match status" value="1"/>
</dbReference>
<evidence type="ECO:0000256" key="6">
    <source>
        <dbReference type="ARBA" id="ARBA00022679"/>
    </source>
</evidence>
<dbReference type="Gene3D" id="6.10.340.10">
    <property type="match status" value="1"/>
</dbReference>
<evidence type="ECO:0000256" key="5">
    <source>
        <dbReference type="ARBA" id="ARBA00022553"/>
    </source>
</evidence>
<keyword evidence="3 14" id="KW-1003">Cell membrane</keyword>
<dbReference type="InterPro" id="IPR004358">
    <property type="entry name" value="Sig_transdc_His_kin-like_C"/>
</dbReference>
<dbReference type="PRINTS" id="PR00344">
    <property type="entry name" value="BCTRLSENSOR"/>
</dbReference>
<comment type="catalytic activity">
    <reaction evidence="1 14">
        <text>ATP + protein L-histidine = ADP + protein N-phospho-L-histidine.</text>
        <dbReference type="EC" id="2.7.13.3"/>
    </reaction>
</comment>
<dbReference type="GO" id="GO:0005524">
    <property type="term" value="F:ATP binding"/>
    <property type="evidence" value="ECO:0007669"/>
    <property type="project" value="UniProtKB-KW"/>
</dbReference>
<dbReference type="Pfam" id="PF21085">
    <property type="entry name" value="CusS"/>
    <property type="match status" value="1"/>
</dbReference>
<dbReference type="SMART" id="SM00388">
    <property type="entry name" value="HisKA"/>
    <property type="match status" value="1"/>
</dbReference>
<evidence type="ECO:0000256" key="10">
    <source>
        <dbReference type="ARBA" id="ARBA00022840"/>
    </source>
</evidence>
<dbReference type="GO" id="GO:0000155">
    <property type="term" value="F:phosphorelay sensor kinase activity"/>
    <property type="evidence" value="ECO:0007669"/>
    <property type="project" value="InterPro"/>
</dbReference>
<keyword evidence="5" id="KW-0597">Phosphoprotein</keyword>
<dbReference type="EMBL" id="CP012900">
    <property type="protein sequence ID" value="ALJ28237.1"/>
    <property type="molecule type" value="Genomic_DNA"/>
</dbReference>
<dbReference type="SUPFAM" id="SSF47384">
    <property type="entry name" value="Homodimeric domain of signal transducing histidine kinase"/>
    <property type="match status" value="1"/>
</dbReference>
<evidence type="ECO:0000256" key="12">
    <source>
        <dbReference type="ARBA" id="ARBA00023012"/>
    </source>
</evidence>
<evidence type="ECO:0000256" key="4">
    <source>
        <dbReference type="ARBA" id="ARBA00022519"/>
    </source>
</evidence>
<dbReference type="InterPro" id="IPR003660">
    <property type="entry name" value="HAMP_dom"/>
</dbReference>
<dbReference type="AlphaFoldDB" id="A0A0S1AZN8"/>
<reference evidence="17 18" key="1">
    <citation type="journal article" date="2015" name="Genome Announc.">
        <title>Complete Genome Sequencing of Stenotrophomonas acidaminiphila ZAC14D2_NAIMI4_2, a Multidrug-Resistant Strain Isolated from Sediments of a Polluted River in Mexico, Uncovers New Antibiotic Resistance Genes and a Novel Class-II Lasso Peptide Biosynthesis Gene Cluster.</title>
        <authorList>
            <person name="Vinuesa P."/>
            <person name="Ochoa-Sanchez L.E."/>
        </authorList>
    </citation>
    <scope>NUCLEOTIDE SEQUENCE [LARGE SCALE GENOMIC DNA]</scope>
    <source>
        <strain evidence="17 18">ZAC14D2_NAIMI4_2</strain>
    </source>
</reference>
<dbReference type="InterPro" id="IPR036890">
    <property type="entry name" value="HATPase_C_sf"/>
</dbReference>
<dbReference type="NCBIfam" id="TIGR01386">
    <property type="entry name" value="cztS_silS_copS"/>
    <property type="match status" value="1"/>
</dbReference>
<keyword evidence="9 14" id="KW-0418">Kinase</keyword>
<keyword evidence="6 14" id="KW-0808">Transferase</keyword>
<keyword evidence="7 14" id="KW-0812">Transmembrane</keyword>
<dbReference type="FunFam" id="3.30.565.10:FF:000006">
    <property type="entry name" value="Sensor histidine kinase WalK"/>
    <property type="match status" value="1"/>
</dbReference>
<dbReference type="CDD" id="cd00082">
    <property type="entry name" value="HisKA"/>
    <property type="match status" value="1"/>
</dbReference>
<dbReference type="InterPro" id="IPR006290">
    <property type="entry name" value="CztS_silS_copS"/>
</dbReference>
<dbReference type="KEGG" id="sacz:AOT14_18600"/>
<feature type="transmembrane region" description="Helical" evidence="14">
    <location>
        <begin position="20"/>
        <end position="38"/>
    </location>
</feature>
<feature type="transmembrane region" description="Helical" evidence="14">
    <location>
        <begin position="173"/>
        <end position="193"/>
    </location>
</feature>
<protein>
    <recommendedName>
        <fullName evidence="14">Sensor protein</fullName>
        <ecNumber evidence="14">2.7.13.3</ecNumber>
    </recommendedName>
</protein>
<dbReference type="EC" id="2.7.13.3" evidence="14"/>
<evidence type="ECO:0000256" key="9">
    <source>
        <dbReference type="ARBA" id="ARBA00022777"/>
    </source>
</evidence>
<evidence type="ECO:0000256" key="2">
    <source>
        <dbReference type="ARBA" id="ARBA00004429"/>
    </source>
</evidence>
<dbReference type="InterPro" id="IPR005467">
    <property type="entry name" value="His_kinase_dom"/>
</dbReference>
<dbReference type="Proteomes" id="UP000061010">
    <property type="component" value="Chromosome"/>
</dbReference>
<evidence type="ECO:0000259" key="15">
    <source>
        <dbReference type="PROSITE" id="PS50109"/>
    </source>
</evidence>
<dbReference type="GO" id="GO:0005886">
    <property type="term" value="C:plasma membrane"/>
    <property type="evidence" value="ECO:0007669"/>
    <property type="project" value="UniProtKB-SubCell"/>
</dbReference>
<evidence type="ECO:0000256" key="7">
    <source>
        <dbReference type="ARBA" id="ARBA00022692"/>
    </source>
</evidence>
<keyword evidence="11 14" id="KW-1133">Transmembrane helix</keyword>
<gene>
    <name evidence="17" type="ORF">AOT14_18600</name>
</gene>
<keyword evidence="8 14" id="KW-0547">Nucleotide-binding</keyword>
<keyword evidence="10 14" id="KW-0067">ATP-binding</keyword>
<dbReference type="SMART" id="SM00387">
    <property type="entry name" value="HATPase_c"/>
    <property type="match status" value="1"/>
</dbReference>
<dbReference type="FunFam" id="1.10.287.130:FF:000001">
    <property type="entry name" value="Two-component sensor histidine kinase"/>
    <property type="match status" value="1"/>
</dbReference>
<dbReference type="Gene3D" id="3.30.565.10">
    <property type="entry name" value="Histidine kinase-like ATPase, C-terminal domain"/>
    <property type="match status" value="1"/>
</dbReference>
<evidence type="ECO:0000256" key="3">
    <source>
        <dbReference type="ARBA" id="ARBA00022475"/>
    </source>
</evidence>
<dbReference type="SUPFAM" id="SSF55874">
    <property type="entry name" value="ATPase domain of HSP90 chaperone/DNA topoisomerase II/histidine kinase"/>
    <property type="match status" value="1"/>
</dbReference>
<feature type="domain" description="Histidine kinase" evidence="15">
    <location>
        <begin position="255"/>
        <end position="469"/>
    </location>
</feature>
<dbReference type="InterPro" id="IPR003661">
    <property type="entry name" value="HisK_dim/P_dom"/>
</dbReference>
<evidence type="ECO:0000259" key="16">
    <source>
        <dbReference type="PROSITE" id="PS50885"/>
    </source>
</evidence>
<dbReference type="PANTHER" id="PTHR45436:SF15">
    <property type="entry name" value="SENSOR HISTIDINE KINASE CUSS"/>
    <property type="match status" value="1"/>
</dbReference>
<evidence type="ECO:0000256" key="14">
    <source>
        <dbReference type="RuleBase" id="RU364088"/>
    </source>
</evidence>
<dbReference type="InterPro" id="IPR050428">
    <property type="entry name" value="TCS_sensor_his_kinase"/>
</dbReference>
<name>A0A0S1AZN8_9GAMM</name>
<evidence type="ECO:0000256" key="13">
    <source>
        <dbReference type="ARBA" id="ARBA00023136"/>
    </source>
</evidence>
<dbReference type="Gene3D" id="1.10.287.130">
    <property type="match status" value="1"/>
</dbReference>
<evidence type="ECO:0000256" key="8">
    <source>
        <dbReference type="ARBA" id="ARBA00022741"/>
    </source>
</evidence>
<dbReference type="InterPro" id="IPR003594">
    <property type="entry name" value="HATPase_dom"/>
</dbReference>
<dbReference type="Pfam" id="PF00512">
    <property type="entry name" value="HisKA"/>
    <property type="match status" value="1"/>
</dbReference>
<keyword evidence="13 14" id="KW-0472">Membrane</keyword>
<feature type="domain" description="HAMP" evidence="16">
    <location>
        <begin position="194"/>
        <end position="247"/>
    </location>
</feature>
<keyword evidence="12 14" id="KW-0902">Two-component regulatory system</keyword>
<evidence type="ECO:0000313" key="17">
    <source>
        <dbReference type="EMBL" id="ALJ28237.1"/>
    </source>
</evidence>
<organism evidence="17 18">
    <name type="scientific">Stenotrophomonas acidaminiphila</name>
    <dbReference type="NCBI Taxonomy" id="128780"/>
    <lineage>
        <taxon>Bacteria</taxon>
        <taxon>Pseudomonadati</taxon>
        <taxon>Pseudomonadota</taxon>
        <taxon>Gammaproteobacteria</taxon>
        <taxon>Lysobacterales</taxon>
        <taxon>Lysobacteraceae</taxon>
        <taxon>Stenotrophomonas</taxon>
    </lineage>
</organism>
<dbReference type="InterPro" id="IPR036097">
    <property type="entry name" value="HisK_dim/P_sf"/>
</dbReference>
<dbReference type="OrthoDB" id="9804645at2"/>
<dbReference type="PATRIC" id="fig|128780.6.peg.1866"/>